<dbReference type="AlphaFoldDB" id="A0AAN7CUX0"/>
<dbReference type="PANTHER" id="PTHR32361:SF28">
    <property type="entry name" value="FRP1P"/>
    <property type="match status" value="1"/>
</dbReference>
<evidence type="ECO:0000256" key="3">
    <source>
        <dbReference type="ARBA" id="ARBA00022692"/>
    </source>
</evidence>
<keyword evidence="5" id="KW-0406">Ion transport</keyword>
<organism evidence="10 11">
    <name type="scientific">Corynascus novoguineensis</name>
    <dbReference type="NCBI Taxonomy" id="1126955"/>
    <lineage>
        <taxon>Eukaryota</taxon>
        <taxon>Fungi</taxon>
        <taxon>Dikarya</taxon>
        <taxon>Ascomycota</taxon>
        <taxon>Pezizomycotina</taxon>
        <taxon>Sordariomycetes</taxon>
        <taxon>Sordariomycetidae</taxon>
        <taxon>Sordariales</taxon>
        <taxon>Chaetomiaceae</taxon>
        <taxon>Corynascus</taxon>
    </lineage>
</organism>
<dbReference type="InterPro" id="IPR051410">
    <property type="entry name" value="Ferric/Cupric_Reductase"/>
</dbReference>
<keyword evidence="11" id="KW-1185">Reference proteome</keyword>
<dbReference type="CDD" id="cd06186">
    <property type="entry name" value="NOX_Duox_like_FAD_NADP"/>
    <property type="match status" value="1"/>
</dbReference>
<keyword evidence="2" id="KW-0813">Transport</keyword>
<proteinExistence type="predicted"/>
<reference evidence="10" key="1">
    <citation type="journal article" date="2023" name="Mol. Phylogenet. Evol.">
        <title>Genome-scale phylogeny and comparative genomics of the fungal order Sordariales.</title>
        <authorList>
            <person name="Hensen N."/>
            <person name="Bonometti L."/>
            <person name="Westerberg I."/>
            <person name="Brannstrom I.O."/>
            <person name="Guillou S."/>
            <person name="Cros-Aarteil S."/>
            <person name="Calhoun S."/>
            <person name="Haridas S."/>
            <person name="Kuo A."/>
            <person name="Mondo S."/>
            <person name="Pangilinan J."/>
            <person name="Riley R."/>
            <person name="LaButti K."/>
            <person name="Andreopoulos B."/>
            <person name="Lipzen A."/>
            <person name="Chen C."/>
            <person name="Yan M."/>
            <person name="Daum C."/>
            <person name="Ng V."/>
            <person name="Clum A."/>
            <person name="Steindorff A."/>
            <person name="Ohm R.A."/>
            <person name="Martin F."/>
            <person name="Silar P."/>
            <person name="Natvig D.O."/>
            <person name="Lalanne C."/>
            <person name="Gautier V."/>
            <person name="Ament-Velasquez S.L."/>
            <person name="Kruys A."/>
            <person name="Hutchinson M.I."/>
            <person name="Powell A.J."/>
            <person name="Barry K."/>
            <person name="Miller A.N."/>
            <person name="Grigoriev I.V."/>
            <person name="Debuchy R."/>
            <person name="Gladieux P."/>
            <person name="Hiltunen Thoren M."/>
            <person name="Johannesson H."/>
        </authorList>
    </citation>
    <scope>NUCLEOTIDE SEQUENCE</scope>
    <source>
        <strain evidence="10">CBS 359.72</strain>
    </source>
</reference>
<dbReference type="Pfam" id="PF08022">
    <property type="entry name" value="FAD_binding_8"/>
    <property type="match status" value="1"/>
</dbReference>
<evidence type="ECO:0000256" key="1">
    <source>
        <dbReference type="ARBA" id="ARBA00004141"/>
    </source>
</evidence>
<accession>A0AAN7CUX0</accession>
<feature type="transmembrane region" description="Helical" evidence="8">
    <location>
        <begin position="254"/>
        <end position="272"/>
    </location>
</feature>
<dbReference type="GO" id="GO:0005886">
    <property type="term" value="C:plasma membrane"/>
    <property type="evidence" value="ECO:0007669"/>
    <property type="project" value="TreeGrafter"/>
</dbReference>
<dbReference type="GO" id="GO:0006879">
    <property type="term" value="P:intracellular iron ion homeostasis"/>
    <property type="evidence" value="ECO:0007669"/>
    <property type="project" value="TreeGrafter"/>
</dbReference>
<feature type="transmembrane region" description="Helical" evidence="8">
    <location>
        <begin position="284"/>
        <end position="306"/>
    </location>
</feature>
<sequence length="691" mass="77856">MQGASRDALPTFLRALCPTRLTVLSEEDDLDWMNDPEKVEYIQQLLDSLYESRAIIHCYNIVLIMSVVALAVWHWRETRNDERKWHRLRRRPKKDGGDGTDFSSAGFLPGSAISGTATPLPDIKDVDVERIPLLDHDRQNGATRNRRACNRVSRAVRAWLARQPPPLPVVNRTLPSNGTSLFILAWLAVNVFLHFYRLPMRWDFFFIFADRTGCVFAVHLPLLYLLSAKNQPLRRLTGYSYEALNIFHRRVGELLCFEAALHFIGMILWQFLLAREWLIASRSAYVYFTHPIILCGIGALVSYELLYFTSLASFRQRLYELFLASHVLLQTLSLILLWFHYPTSRPYVAVALVIFLADRLVWRLAVKTADVTAEIRLLDADTLVLEAEWDIPPASSPPPQPFFLRWWRPRFFLARQTVLHGWRPTDHVFLTIPALSPLQAHPFTIASAAPGRPHEEEPRVPQRDRREERELEQQADDGVRSSGPERGKPGATRHARLTLLIRAYQGFTRDLVRHCLAVHPNPQRSVFARLDGPYGSPHALGMLRACGRAVLVAGGSGIAVTLPLVRALLPPLDVDGSDGSGESSEGREERTVHLLWVTHARGHREWVPQRELDECVSAGLDLVIPPPTAEAGRPDVVGMVRGWIEGAAAEGTEVGVVVSGPDGLNRAVRNACADEIGEGKRVRVAVEKFGW</sequence>
<dbReference type="InterPro" id="IPR039261">
    <property type="entry name" value="FNR_nucleotide-bd"/>
</dbReference>
<dbReference type="GO" id="GO:0006826">
    <property type="term" value="P:iron ion transport"/>
    <property type="evidence" value="ECO:0007669"/>
    <property type="project" value="TreeGrafter"/>
</dbReference>
<evidence type="ECO:0000313" key="10">
    <source>
        <dbReference type="EMBL" id="KAK4247702.1"/>
    </source>
</evidence>
<dbReference type="EMBL" id="MU857649">
    <property type="protein sequence ID" value="KAK4247702.1"/>
    <property type="molecule type" value="Genomic_DNA"/>
</dbReference>
<feature type="compositionally biased region" description="Basic and acidic residues" evidence="7">
    <location>
        <begin position="452"/>
        <end position="488"/>
    </location>
</feature>
<protein>
    <recommendedName>
        <fullName evidence="9">FAD-binding FR-type domain-containing protein</fullName>
    </recommendedName>
</protein>
<feature type="domain" description="FAD-binding FR-type" evidence="9">
    <location>
        <begin position="364"/>
        <end position="540"/>
    </location>
</feature>
<dbReference type="InterPro" id="IPR013112">
    <property type="entry name" value="FAD-bd_8"/>
</dbReference>
<dbReference type="InterPro" id="IPR017927">
    <property type="entry name" value="FAD-bd_FR_type"/>
</dbReference>
<feature type="transmembrane region" description="Helical" evidence="8">
    <location>
        <begin position="204"/>
        <end position="226"/>
    </location>
</feature>
<dbReference type="PANTHER" id="PTHR32361">
    <property type="entry name" value="FERRIC/CUPRIC REDUCTASE TRANSMEMBRANE COMPONENT"/>
    <property type="match status" value="1"/>
</dbReference>
<keyword evidence="6 8" id="KW-0472">Membrane</keyword>
<keyword evidence="3 8" id="KW-0812">Transmembrane</keyword>
<evidence type="ECO:0000313" key="11">
    <source>
        <dbReference type="Proteomes" id="UP001303647"/>
    </source>
</evidence>
<feature type="transmembrane region" description="Helical" evidence="8">
    <location>
        <begin position="54"/>
        <end position="75"/>
    </location>
</feature>
<dbReference type="Proteomes" id="UP001303647">
    <property type="component" value="Unassembled WGS sequence"/>
</dbReference>
<evidence type="ECO:0000256" key="5">
    <source>
        <dbReference type="ARBA" id="ARBA00023065"/>
    </source>
</evidence>
<feature type="region of interest" description="Disordered" evidence="7">
    <location>
        <begin position="445"/>
        <end position="492"/>
    </location>
</feature>
<evidence type="ECO:0000256" key="6">
    <source>
        <dbReference type="ARBA" id="ARBA00023136"/>
    </source>
</evidence>
<dbReference type="GO" id="GO:0015677">
    <property type="term" value="P:copper ion import"/>
    <property type="evidence" value="ECO:0007669"/>
    <property type="project" value="TreeGrafter"/>
</dbReference>
<comment type="subcellular location">
    <subcellularLocation>
        <location evidence="1">Membrane</location>
        <topology evidence="1">Multi-pass membrane protein</topology>
    </subcellularLocation>
</comment>
<gene>
    <name evidence="10" type="ORF">C7999DRAFT_14316</name>
</gene>
<dbReference type="GO" id="GO:0000293">
    <property type="term" value="F:ferric-chelate reductase activity"/>
    <property type="evidence" value="ECO:0007669"/>
    <property type="project" value="TreeGrafter"/>
</dbReference>
<dbReference type="SFLD" id="SFLDG01168">
    <property type="entry name" value="Ferric_reductase_subgroup_(FRE"/>
    <property type="match status" value="1"/>
</dbReference>
<feature type="transmembrane region" description="Helical" evidence="8">
    <location>
        <begin position="318"/>
        <end position="341"/>
    </location>
</feature>
<evidence type="ECO:0000256" key="4">
    <source>
        <dbReference type="ARBA" id="ARBA00022989"/>
    </source>
</evidence>
<dbReference type="Pfam" id="PF01794">
    <property type="entry name" value="Ferric_reduct"/>
    <property type="match status" value="1"/>
</dbReference>
<evidence type="ECO:0000259" key="9">
    <source>
        <dbReference type="PROSITE" id="PS51384"/>
    </source>
</evidence>
<evidence type="ECO:0000256" key="7">
    <source>
        <dbReference type="SAM" id="MobiDB-lite"/>
    </source>
</evidence>
<dbReference type="InterPro" id="IPR013130">
    <property type="entry name" value="Fe3_Rdtase_TM_dom"/>
</dbReference>
<feature type="transmembrane region" description="Helical" evidence="8">
    <location>
        <begin position="181"/>
        <end position="198"/>
    </location>
</feature>
<keyword evidence="4 8" id="KW-1133">Transmembrane helix</keyword>
<dbReference type="Gene3D" id="3.40.50.80">
    <property type="entry name" value="Nucleotide-binding domain of ferredoxin-NADP reductase (FNR) module"/>
    <property type="match status" value="1"/>
</dbReference>
<evidence type="ECO:0000256" key="8">
    <source>
        <dbReference type="SAM" id="Phobius"/>
    </source>
</evidence>
<evidence type="ECO:0000256" key="2">
    <source>
        <dbReference type="ARBA" id="ARBA00022448"/>
    </source>
</evidence>
<name>A0AAN7CUX0_9PEZI</name>
<reference evidence="10" key="2">
    <citation type="submission" date="2023-05" db="EMBL/GenBank/DDBJ databases">
        <authorList>
            <consortium name="Lawrence Berkeley National Laboratory"/>
            <person name="Steindorff A."/>
            <person name="Hensen N."/>
            <person name="Bonometti L."/>
            <person name="Westerberg I."/>
            <person name="Brannstrom I.O."/>
            <person name="Guillou S."/>
            <person name="Cros-Aarteil S."/>
            <person name="Calhoun S."/>
            <person name="Haridas S."/>
            <person name="Kuo A."/>
            <person name="Mondo S."/>
            <person name="Pangilinan J."/>
            <person name="Riley R."/>
            <person name="Labutti K."/>
            <person name="Andreopoulos B."/>
            <person name="Lipzen A."/>
            <person name="Chen C."/>
            <person name="Yanf M."/>
            <person name="Daum C."/>
            <person name="Ng V."/>
            <person name="Clum A."/>
            <person name="Ohm R."/>
            <person name="Martin F."/>
            <person name="Silar P."/>
            <person name="Natvig D."/>
            <person name="Lalanne C."/>
            <person name="Gautier V."/>
            <person name="Ament-Velasquez S.L."/>
            <person name="Kruys A."/>
            <person name="Hutchinson M.I."/>
            <person name="Powell A.J."/>
            <person name="Barry K."/>
            <person name="Miller A.N."/>
            <person name="Grigoriev I.V."/>
            <person name="Debuchy R."/>
            <person name="Gladieux P."/>
            <person name="Thoren M.H."/>
            <person name="Johannesson H."/>
        </authorList>
    </citation>
    <scope>NUCLEOTIDE SEQUENCE</scope>
    <source>
        <strain evidence="10">CBS 359.72</strain>
    </source>
</reference>
<dbReference type="SFLD" id="SFLDS00052">
    <property type="entry name" value="Ferric_Reductase_Domain"/>
    <property type="match status" value="1"/>
</dbReference>
<dbReference type="PROSITE" id="PS51384">
    <property type="entry name" value="FAD_FR"/>
    <property type="match status" value="1"/>
</dbReference>
<comment type="caution">
    <text evidence="10">The sequence shown here is derived from an EMBL/GenBank/DDBJ whole genome shotgun (WGS) entry which is preliminary data.</text>
</comment>
<dbReference type="SUPFAM" id="SSF52343">
    <property type="entry name" value="Ferredoxin reductase-like, C-terminal NADP-linked domain"/>
    <property type="match status" value="1"/>
</dbReference>